<dbReference type="AlphaFoldDB" id="A0A251V6C2"/>
<evidence type="ECO:0000256" key="1">
    <source>
        <dbReference type="SAM" id="MobiDB-lite"/>
    </source>
</evidence>
<evidence type="ECO:0000313" key="3">
    <source>
        <dbReference type="EMBL" id="OTG30849.1"/>
    </source>
</evidence>
<dbReference type="EMBL" id="CM007892">
    <property type="protein sequence ID" value="OTG30849.1"/>
    <property type="molecule type" value="Genomic_DNA"/>
</dbReference>
<evidence type="ECO:0000313" key="4">
    <source>
        <dbReference type="Proteomes" id="UP000215914"/>
    </source>
</evidence>
<dbReference type="Proteomes" id="UP000215914">
    <property type="component" value="Chromosome 3"/>
</dbReference>
<reference evidence="2 4" key="1">
    <citation type="journal article" date="2017" name="Nature">
        <title>The sunflower genome provides insights into oil metabolism, flowering and Asterid evolution.</title>
        <authorList>
            <person name="Badouin H."/>
            <person name="Gouzy J."/>
            <person name="Grassa C.J."/>
            <person name="Murat F."/>
            <person name="Staton S.E."/>
            <person name="Cottret L."/>
            <person name="Lelandais-Briere C."/>
            <person name="Owens G.L."/>
            <person name="Carrere S."/>
            <person name="Mayjonade B."/>
            <person name="Legrand L."/>
            <person name="Gill N."/>
            <person name="Kane N.C."/>
            <person name="Bowers J.E."/>
            <person name="Hubner S."/>
            <person name="Bellec A."/>
            <person name="Berard A."/>
            <person name="Berges H."/>
            <person name="Blanchet N."/>
            <person name="Boniface M.C."/>
            <person name="Brunel D."/>
            <person name="Catrice O."/>
            <person name="Chaidir N."/>
            <person name="Claudel C."/>
            <person name="Donnadieu C."/>
            <person name="Faraut T."/>
            <person name="Fievet G."/>
            <person name="Helmstetter N."/>
            <person name="King M."/>
            <person name="Knapp S.J."/>
            <person name="Lai Z."/>
            <person name="Le Paslier M.C."/>
            <person name="Lippi Y."/>
            <person name="Lorenzon L."/>
            <person name="Mandel J.R."/>
            <person name="Marage G."/>
            <person name="Marchand G."/>
            <person name="Marquand E."/>
            <person name="Bret-Mestries E."/>
            <person name="Morien E."/>
            <person name="Nambeesan S."/>
            <person name="Nguyen T."/>
            <person name="Pegot-Espagnet P."/>
            <person name="Pouilly N."/>
            <person name="Raftis F."/>
            <person name="Sallet E."/>
            <person name="Schiex T."/>
            <person name="Thomas J."/>
            <person name="Vandecasteele C."/>
            <person name="Vares D."/>
            <person name="Vear F."/>
            <person name="Vautrin S."/>
            <person name="Crespi M."/>
            <person name="Mangin B."/>
            <person name="Burke J.M."/>
            <person name="Salse J."/>
            <person name="Munos S."/>
            <person name="Vincourt P."/>
            <person name="Rieseberg L.H."/>
            <person name="Langlade N.B."/>
        </authorList>
    </citation>
    <scope>NUCLEOTIDE SEQUENCE [LARGE SCALE GENOMIC DNA]</scope>
    <source>
        <strain evidence="4">cv. SF193</strain>
        <tissue evidence="2">Leaves</tissue>
    </source>
</reference>
<proteinExistence type="predicted"/>
<sequence length="95" mass="10684">MAPDSKFKPSRYVILSSSINYTLSLYSLSLSLSRIANEIRVCCNPILSLIHQISTSKFTLIPSITPPCPQRSHRSPPSPFHLLTKDDISQLNRED</sequence>
<organism evidence="3 4">
    <name type="scientific">Helianthus annuus</name>
    <name type="common">Common sunflower</name>
    <dbReference type="NCBI Taxonomy" id="4232"/>
    <lineage>
        <taxon>Eukaryota</taxon>
        <taxon>Viridiplantae</taxon>
        <taxon>Streptophyta</taxon>
        <taxon>Embryophyta</taxon>
        <taxon>Tracheophyta</taxon>
        <taxon>Spermatophyta</taxon>
        <taxon>Magnoliopsida</taxon>
        <taxon>eudicotyledons</taxon>
        <taxon>Gunneridae</taxon>
        <taxon>Pentapetalae</taxon>
        <taxon>asterids</taxon>
        <taxon>campanulids</taxon>
        <taxon>Asterales</taxon>
        <taxon>Asteraceae</taxon>
        <taxon>Asteroideae</taxon>
        <taxon>Heliantheae alliance</taxon>
        <taxon>Heliantheae</taxon>
        <taxon>Helianthus</taxon>
    </lineage>
</organism>
<protein>
    <submittedName>
        <fullName evidence="3">Uncharacterized protein</fullName>
    </submittedName>
</protein>
<feature type="compositionally biased region" description="Basic and acidic residues" evidence="1">
    <location>
        <begin position="83"/>
        <end position="95"/>
    </location>
</feature>
<dbReference type="Gramene" id="mRNA:HanXRQr2_Chr03g0095871">
    <property type="protein sequence ID" value="CDS:HanXRQr2_Chr03g0095871.1"/>
    <property type="gene ID" value="HanXRQr2_Chr03g0095871"/>
</dbReference>
<keyword evidence="4" id="KW-1185">Reference proteome</keyword>
<evidence type="ECO:0000313" key="2">
    <source>
        <dbReference type="EMBL" id="KAF5813234.1"/>
    </source>
</evidence>
<accession>A0A251V6C2</accession>
<reference evidence="2" key="3">
    <citation type="submission" date="2020-06" db="EMBL/GenBank/DDBJ databases">
        <title>Helianthus annuus Genome sequencing and assembly Release 2.</title>
        <authorList>
            <person name="Gouzy J."/>
            <person name="Langlade N."/>
            <person name="Munos S."/>
        </authorList>
    </citation>
    <scope>NUCLEOTIDE SEQUENCE</scope>
    <source>
        <tissue evidence="2">Leaves</tissue>
    </source>
</reference>
<gene>
    <name evidence="3" type="ORF">HannXRQ_Chr03g0069001</name>
    <name evidence="2" type="ORF">HanXRQr2_Chr03g0095871</name>
</gene>
<dbReference type="EMBL" id="MNCJ02000318">
    <property type="protein sequence ID" value="KAF5813234.1"/>
    <property type="molecule type" value="Genomic_DNA"/>
</dbReference>
<reference evidence="3" key="2">
    <citation type="submission" date="2017-02" db="EMBL/GenBank/DDBJ databases">
        <title>Sunflower complete genome.</title>
        <authorList>
            <person name="Langlade N."/>
            <person name="Munos S."/>
        </authorList>
    </citation>
    <scope>NUCLEOTIDE SEQUENCE [LARGE SCALE GENOMIC DNA]</scope>
    <source>
        <tissue evidence="3">Leaves</tissue>
    </source>
</reference>
<dbReference type="InParanoid" id="A0A251V6C2"/>
<name>A0A251V6C2_HELAN</name>
<feature type="region of interest" description="Disordered" evidence="1">
    <location>
        <begin position="67"/>
        <end position="95"/>
    </location>
</feature>